<dbReference type="InterPro" id="IPR003675">
    <property type="entry name" value="Rce1/LyrA-like_dom"/>
</dbReference>
<feature type="transmembrane region" description="Helical" evidence="1">
    <location>
        <begin position="204"/>
        <end position="224"/>
    </location>
</feature>
<feature type="transmembrane region" description="Helical" evidence="1">
    <location>
        <begin position="6"/>
        <end position="25"/>
    </location>
</feature>
<feature type="transmembrane region" description="Helical" evidence="1">
    <location>
        <begin position="32"/>
        <end position="49"/>
    </location>
</feature>
<organism evidence="3 4">
    <name type="scientific">Pseudoalteromonas arctica</name>
    <dbReference type="NCBI Taxonomy" id="394751"/>
    <lineage>
        <taxon>Bacteria</taxon>
        <taxon>Pseudomonadati</taxon>
        <taxon>Pseudomonadota</taxon>
        <taxon>Gammaproteobacteria</taxon>
        <taxon>Alteromonadales</taxon>
        <taxon>Pseudoalteromonadaceae</taxon>
        <taxon>Pseudoalteromonas</taxon>
    </lineage>
</organism>
<proteinExistence type="predicted"/>
<evidence type="ECO:0000313" key="4">
    <source>
        <dbReference type="Proteomes" id="UP000519126"/>
    </source>
</evidence>
<dbReference type="Proteomes" id="UP000519126">
    <property type="component" value="Unassembled WGS sequence"/>
</dbReference>
<feature type="transmembrane region" description="Helical" evidence="1">
    <location>
        <begin position="69"/>
        <end position="87"/>
    </location>
</feature>
<reference evidence="3 4" key="1">
    <citation type="submission" date="2020-04" db="EMBL/GenBank/DDBJ databases">
        <title>Genome Sequencing and Assembley of Pseudoalteromonas artica.</title>
        <authorList>
            <person name="Akerly B."/>
            <person name="Cook G."/>
        </authorList>
    </citation>
    <scope>NUCLEOTIDE SEQUENCE [LARGE SCALE GENOMIC DNA]</scope>
    <source>
        <strain evidence="3 4">NEC-BIFX-0059</strain>
    </source>
</reference>
<keyword evidence="3" id="KW-0645">Protease</keyword>
<accession>A0A7X9YFF2</accession>
<name>A0A7X9YFF2_9GAMM</name>
<feature type="domain" description="CAAX prenyl protease 2/Lysostaphin resistance protein A-like" evidence="2">
    <location>
        <begin position="141"/>
        <end position="244"/>
    </location>
</feature>
<dbReference type="GO" id="GO:0080120">
    <property type="term" value="P:CAAX-box protein maturation"/>
    <property type="evidence" value="ECO:0007669"/>
    <property type="project" value="UniProtKB-ARBA"/>
</dbReference>
<dbReference type="EMBL" id="JABBCX010000003">
    <property type="protein sequence ID" value="NMF48285.1"/>
    <property type="molecule type" value="Genomic_DNA"/>
</dbReference>
<feature type="transmembrane region" description="Helical" evidence="1">
    <location>
        <begin position="108"/>
        <end position="130"/>
    </location>
</feature>
<dbReference type="GO" id="GO:0004175">
    <property type="term" value="F:endopeptidase activity"/>
    <property type="evidence" value="ECO:0007669"/>
    <property type="project" value="UniProtKB-ARBA"/>
</dbReference>
<sequence length="248" mass="27571">MEDAFIAVFANVGVILILALTLKAFNKVDINITWSLISLGIFTCYVFALFRGAEVIPLDIFFTDMAWNWSGKIAVIILWGGVILALAKYKHGFRIADAGFTFKQSEGSLKPAFIALCLFVILQVIVSWFWSGEPRYDLETLLYQATMPGFDEEPMFRGVLLFCISLAIVSKRYSLASAPINIGGLLLVLLFGLVHGVMFSDGEWYFSFTSILLTGGYGFILLWLRERTGSLVFPIIAHNSVNVVGQLI</sequence>
<keyword evidence="1" id="KW-0812">Transmembrane</keyword>
<dbReference type="Pfam" id="PF02517">
    <property type="entry name" value="Rce1-like"/>
    <property type="match status" value="1"/>
</dbReference>
<keyword evidence="1" id="KW-0472">Membrane</keyword>
<feature type="transmembrane region" description="Helical" evidence="1">
    <location>
        <begin position="180"/>
        <end position="198"/>
    </location>
</feature>
<protein>
    <submittedName>
        <fullName evidence="3">CPBP family intramembrane metalloprotease</fullName>
    </submittedName>
</protein>
<evidence type="ECO:0000256" key="1">
    <source>
        <dbReference type="SAM" id="Phobius"/>
    </source>
</evidence>
<dbReference type="GO" id="GO:0008237">
    <property type="term" value="F:metallopeptidase activity"/>
    <property type="evidence" value="ECO:0007669"/>
    <property type="project" value="UniProtKB-KW"/>
</dbReference>
<gene>
    <name evidence="3" type="ORF">HHL01_08830</name>
</gene>
<evidence type="ECO:0000313" key="3">
    <source>
        <dbReference type="EMBL" id="NMF48285.1"/>
    </source>
</evidence>
<dbReference type="AlphaFoldDB" id="A0A7X9YFF2"/>
<evidence type="ECO:0000259" key="2">
    <source>
        <dbReference type="Pfam" id="PF02517"/>
    </source>
</evidence>
<keyword evidence="1" id="KW-1133">Transmembrane helix</keyword>
<keyword evidence="3" id="KW-0482">Metalloprotease</keyword>
<dbReference type="GO" id="GO:0006508">
    <property type="term" value="P:proteolysis"/>
    <property type="evidence" value="ECO:0007669"/>
    <property type="project" value="UniProtKB-KW"/>
</dbReference>
<feature type="transmembrane region" description="Helical" evidence="1">
    <location>
        <begin position="155"/>
        <end position="173"/>
    </location>
</feature>
<comment type="caution">
    <text evidence="3">The sequence shown here is derived from an EMBL/GenBank/DDBJ whole genome shotgun (WGS) entry which is preliminary data.</text>
</comment>
<keyword evidence="3" id="KW-0378">Hydrolase</keyword>
<dbReference type="RefSeq" id="WP_170071714.1">
    <property type="nucleotide sequence ID" value="NZ_JABBCX010000003.1"/>
</dbReference>